<protein>
    <submittedName>
        <fullName evidence="1">Pilin</fullName>
    </submittedName>
</protein>
<dbReference type="EMBL" id="CP079898">
    <property type="protein sequence ID" value="QXZ23599.1"/>
    <property type="molecule type" value="Genomic_DNA"/>
</dbReference>
<evidence type="ECO:0000313" key="1">
    <source>
        <dbReference type="EMBL" id="QXZ23599.1"/>
    </source>
</evidence>
<organism evidence="1 2">
    <name type="scientific">Acinetobacter septicus</name>
    <dbReference type="NCBI Taxonomy" id="465797"/>
    <lineage>
        <taxon>Bacteria</taxon>
        <taxon>Pseudomonadati</taxon>
        <taxon>Pseudomonadota</taxon>
        <taxon>Gammaproteobacteria</taxon>
        <taxon>Moraxellales</taxon>
        <taxon>Moraxellaceae</taxon>
        <taxon>Acinetobacter</taxon>
    </lineage>
</organism>
<dbReference type="Pfam" id="PF00114">
    <property type="entry name" value="Pilin"/>
    <property type="match status" value="1"/>
</dbReference>
<dbReference type="InterPro" id="IPR001082">
    <property type="entry name" value="Pilin"/>
</dbReference>
<name>A0ABD7F639_9GAMM</name>
<proteinExistence type="predicted"/>
<dbReference type="Proteomes" id="UP000827069">
    <property type="component" value="Chromosome"/>
</dbReference>
<reference evidence="1 2" key="1">
    <citation type="submission" date="2021-07" db="EMBL/GenBank/DDBJ databases">
        <title>FDA dAtabase for Regulatory Grade micrObial Sequences (FDA-ARGOS): Supporting development and validation of Infectious Disease Dx tests.</title>
        <authorList>
            <person name="Sproer C."/>
            <person name="Gronow S."/>
            <person name="Severitt S."/>
            <person name="Schroder I."/>
            <person name="Tallon L."/>
            <person name="Sadzewicz L."/>
            <person name="Zhao X."/>
            <person name="Boylan J."/>
            <person name="Ott S."/>
            <person name="Bowen H."/>
            <person name="Vavikolanu K."/>
            <person name="Mehta A."/>
            <person name="Aluvathingal J."/>
            <person name="Nadendla S."/>
            <person name="Lowell S."/>
            <person name="Myers T."/>
            <person name="Yan Y."/>
        </authorList>
    </citation>
    <scope>NUCLEOTIDE SEQUENCE [LARGE SCALE GENOMIC DNA]</scope>
    <source>
        <strain evidence="1 2">FDAARGOS_1401</strain>
    </source>
</reference>
<dbReference type="RefSeq" id="WP_151813913.1">
    <property type="nucleotide sequence ID" value="NZ_CP079898.1"/>
</dbReference>
<keyword evidence="2" id="KW-1185">Reference proteome</keyword>
<accession>A0ABD7F639</accession>
<gene>
    <name evidence="1" type="ORF">I6L31_02015</name>
</gene>
<evidence type="ECO:0000313" key="2">
    <source>
        <dbReference type="Proteomes" id="UP000827069"/>
    </source>
</evidence>
<sequence>MGNQSKLSIYDHGCKLYCIFETSVGTATWTCTSGTLDAKYRPNACS</sequence>
<dbReference type="AlphaFoldDB" id="A0ABD7F639"/>